<dbReference type="PROSITE" id="PS00108">
    <property type="entry name" value="PROTEIN_KINASE_ST"/>
    <property type="match status" value="1"/>
</dbReference>
<dbReference type="InterPro" id="IPR008271">
    <property type="entry name" value="Ser/Thr_kinase_AS"/>
</dbReference>
<evidence type="ECO:0000256" key="4">
    <source>
        <dbReference type="ARBA" id="ARBA00022741"/>
    </source>
</evidence>
<evidence type="ECO:0000256" key="5">
    <source>
        <dbReference type="ARBA" id="ARBA00022777"/>
    </source>
</evidence>
<dbReference type="InterPro" id="IPR000719">
    <property type="entry name" value="Prot_kinase_dom"/>
</dbReference>
<sequence>MSSALSYLHTQKVVHNDIKPGNITYSPERGAVLIDFEIATSATDGLARGGMPWYLPPEFVNSPKNRGAPGDVWGLGTTLLYVLGKIGLPEKTVGVWLMHEVADRRKKEAREKMFNWLDSVAVKRQELDCNMDRAQGLVYRMLENEPESRIRAEQVSAALNNASG</sequence>
<dbReference type="GO" id="GO:0004674">
    <property type="term" value="F:protein serine/threonine kinase activity"/>
    <property type="evidence" value="ECO:0007669"/>
    <property type="project" value="UniProtKB-KW"/>
</dbReference>
<feature type="domain" description="Protein kinase" evidence="9">
    <location>
        <begin position="1"/>
        <end position="159"/>
    </location>
</feature>
<keyword evidence="4" id="KW-0547">Nucleotide-binding</keyword>
<comment type="catalytic activity">
    <reaction evidence="8">
        <text>L-seryl-[protein] + ATP = O-phospho-L-seryl-[protein] + ADP + H(+)</text>
        <dbReference type="Rhea" id="RHEA:17989"/>
        <dbReference type="Rhea" id="RHEA-COMP:9863"/>
        <dbReference type="Rhea" id="RHEA-COMP:11604"/>
        <dbReference type="ChEBI" id="CHEBI:15378"/>
        <dbReference type="ChEBI" id="CHEBI:29999"/>
        <dbReference type="ChEBI" id="CHEBI:30616"/>
        <dbReference type="ChEBI" id="CHEBI:83421"/>
        <dbReference type="ChEBI" id="CHEBI:456216"/>
        <dbReference type="EC" id="2.7.11.1"/>
    </reaction>
</comment>
<reference evidence="10" key="2">
    <citation type="submission" date="2023-05" db="EMBL/GenBank/DDBJ databases">
        <authorList>
            <consortium name="Lawrence Berkeley National Laboratory"/>
            <person name="Steindorff A."/>
            <person name="Hensen N."/>
            <person name="Bonometti L."/>
            <person name="Westerberg I."/>
            <person name="Brannstrom I.O."/>
            <person name="Guillou S."/>
            <person name="Cros-Aarteil S."/>
            <person name="Calhoun S."/>
            <person name="Haridas S."/>
            <person name="Kuo A."/>
            <person name="Mondo S."/>
            <person name="Pangilinan J."/>
            <person name="Riley R."/>
            <person name="Labutti K."/>
            <person name="Andreopoulos B."/>
            <person name="Lipzen A."/>
            <person name="Chen C."/>
            <person name="Yanf M."/>
            <person name="Daum C."/>
            <person name="Ng V."/>
            <person name="Clum A."/>
            <person name="Ohm R."/>
            <person name="Martin F."/>
            <person name="Silar P."/>
            <person name="Natvig D."/>
            <person name="Lalanne C."/>
            <person name="Gautier V."/>
            <person name="Ament-Velasquez S.L."/>
            <person name="Kruys A."/>
            <person name="Hutchinson M.I."/>
            <person name="Powell A.J."/>
            <person name="Barry K."/>
            <person name="Miller A.N."/>
            <person name="Grigoriev I.V."/>
            <person name="Debuchy R."/>
            <person name="Gladieux P."/>
            <person name="Thoren M.H."/>
            <person name="Johannesson H."/>
        </authorList>
    </citation>
    <scope>NUCLEOTIDE SEQUENCE</scope>
    <source>
        <strain evidence="10">CBS 103.79</strain>
    </source>
</reference>
<protein>
    <recommendedName>
        <fullName evidence="1">non-specific serine/threonine protein kinase</fullName>
        <ecNumber evidence="1">2.7.11.1</ecNumber>
    </recommendedName>
</protein>
<evidence type="ECO:0000313" key="11">
    <source>
        <dbReference type="Proteomes" id="UP001303889"/>
    </source>
</evidence>
<evidence type="ECO:0000256" key="3">
    <source>
        <dbReference type="ARBA" id="ARBA00022679"/>
    </source>
</evidence>
<dbReference type="EC" id="2.7.11.1" evidence="1"/>
<reference evidence="10" key="1">
    <citation type="journal article" date="2023" name="Mol. Phylogenet. Evol.">
        <title>Genome-scale phylogeny and comparative genomics of the fungal order Sordariales.</title>
        <authorList>
            <person name="Hensen N."/>
            <person name="Bonometti L."/>
            <person name="Westerberg I."/>
            <person name="Brannstrom I.O."/>
            <person name="Guillou S."/>
            <person name="Cros-Aarteil S."/>
            <person name="Calhoun S."/>
            <person name="Haridas S."/>
            <person name="Kuo A."/>
            <person name="Mondo S."/>
            <person name="Pangilinan J."/>
            <person name="Riley R."/>
            <person name="LaButti K."/>
            <person name="Andreopoulos B."/>
            <person name="Lipzen A."/>
            <person name="Chen C."/>
            <person name="Yan M."/>
            <person name="Daum C."/>
            <person name="Ng V."/>
            <person name="Clum A."/>
            <person name="Steindorff A."/>
            <person name="Ohm R.A."/>
            <person name="Martin F."/>
            <person name="Silar P."/>
            <person name="Natvig D.O."/>
            <person name="Lalanne C."/>
            <person name="Gautier V."/>
            <person name="Ament-Velasquez S.L."/>
            <person name="Kruys A."/>
            <person name="Hutchinson M.I."/>
            <person name="Powell A.J."/>
            <person name="Barry K."/>
            <person name="Miller A.N."/>
            <person name="Grigoriev I.V."/>
            <person name="Debuchy R."/>
            <person name="Gladieux P."/>
            <person name="Hiltunen Thoren M."/>
            <person name="Johannesson H."/>
        </authorList>
    </citation>
    <scope>NUCLEOTIDE SEQUENCE</scope>
    <source>
        <strain evidence="10">CBS 103.79</strain>
    </source>
</reference>
<dbReference type="PROSITE" id="PS50011">
    <property type="entry name" value="PROTEIN_KINASE_DOM"/>
    <property type="match status" value="1"/>
</dbReference>
<dbReference type="GO" id="GO:0005524">
    <property type="term" value="F:ATP binding"/>
    <property type="evidence" value="ECO:0007669"/>
    <property type="project" value="UniProtKB-KW"/>
</dbReference>
<evidence type="ECO:0000313" key="10">
    <source>
        <dbReference type="EMBL" id="KAK3897293.1"/>
    </source>
</evidence>
<keyword evidence="3" id="KW-0808">Transferase</keyword>
<evidence type="ECO:0000256" key="2">
    <source>
        <dbReference type="ARBA" id="ARBA00022527"/>
    </source>
</evidence>
<evidence type="ECO:0000259" key="9">
    <source>
        <dbReference type="PROSITE" id="PS50011"/>
    </source>
</evidence>
<name>A0AAN6MC74_9PEZI</name>
<evidence type="ECO:0000256" key="1">
    <source>
        <dbReference type="ARBA" id="ARBA00012513"/>
    </source>
</evidence>
<keyword evidence="6" id="KW-0067">ATP-binding</keyword>
<evidence type="ECO:0000256" key="8">
    <source>
        <dbReference type="ARBA" id="ARBA00048679"/>
    </source>
</evidence>
<dbReference type="Gene3D" id="1.10.510.10">
    <property type="entry name" value="Transferase(Phosphotransferase) domain 1"/>
    <property type="match status" value="1"/>
</dbReference>
<comment type="catalytic activity">
    <reaction evidence="7">
        <text>L-threonyl-[protein] + ATP = O-phospho-L-threonyl-[protein] + ADP + H(+)</text>
        <dbReference type="Rhea" id="RHEA:46608"/>
        <dbReference type="Rhea" id="RHEA-COMP:11060"/>
        <dbReference type="Rhea" id="RHEA-COMP:11605"/>
        <dbReference type="ChEBI" id="CHEBI:15378"/>
        <dbReference type="ChEBI" id="CHEBI:30013"/>
        <dbReference type="ChEBI" id="CHEBI:30616"/>
        <dbReference type="ChEBI" id="CHEBI:61977"/>
        <dbReference type="ChEBI" id="CHEBI:456216"/>
        <dbReference type="EC" id="2.7.11.1"/>
    </reaction>
</comment>
<dbReference type="PANTHER" id="PTHR24363:SF0">
    <property type="entry name" value="SERINE_THREONINE KINASE LIKE DOMAIN CONTAINING 1"/>
    <property type="match status" value="1"/>
</dbReference>
<dbReference type="SUPFAM" id="SSF56112">
    <property type="entry name" value="Protein kinase-like (PK-like)"/>
    <property type="match status" value="1"/>
</dbReference>
<evidence type="ECO:0000256" key="7">
    <source>
        <dbReference type="ARBA" id="ARBA00047899"/>
    </source>
</evidence>
<keyword evidence="2" id="KW-0723">Serine/threonine-protein kinase</keyword>
<dbReference type="PANTHER" id="PTHR24363">
    <property type="entry name" value="SERINE/THREONINE PROTEIN KINASE"/>
    <property type="match status" value="1"/>
</dbReference>
<dbReference type="InterPro" id="IPR011009">
    <property type="entry name" value="Kinase-like_dom_sf"/>
</dbReference>
<proteinExistence type="predicted"/>
<dbReference type="Proteomes" id="UP001303889">
    <property type="component" value="Unassembled WGS sequence"/>
</dbReference>
<keyword evidence="5 10" id="KW-0418">Kinase</keyword>
<gene>
    <name evidence="10" type="ORF">C8A05DRAFT_19914</name>
</gene>
<dbReference type="AlphaFoldDB" id="A0AAN6MC74"/>
<keyword evidence="11" id="KW-1185">Reference proteome</keyword>
<dbReference type="EMBL" id="MU856208">
    <property type="protein sequence ID" value="KAK3897293.1"/>
    <property type="molecule type" value="Genomic_DNA"/>
</dbReference>
<evidence type="ECO:0000256" key="6">
    <source>
        <dbReference type="ARBA" id="ARBA00022840"/>
    </source>
</evidence>
<organism evidence="10 11">
    <name type="scientific">Staphylotrichum tortipilum</name>
    <dbReference type="NCBI Taxonomy" id="2831512"/>
    <lineage>
        <taxon>Eukaryota</taxon>
        <taxon>Fungi</taxon>
        <taxon>Dikarya</taxon>
        <taxon>Ascomycota</taxon>
        <taxon>Pezizomycotina</taxon>
        <taxon>Sordariomycetes</taxon>
        <taxon>Sordariomycetidae</taxon>
        <taxon>Sordariales</taxon>
        <taxon>Chaetomiaceae</taxon>
        <taxon>Staphylotrichum</taxon>
    </lineage>
</organism>
<dbReference type="Pfam" id="PF00069">
    <property type="entry name" value="Pkinase"/>
    <property type="match status" value="1"/>
</dbReference>
<accession>A0AAN6MC74</accession>
<comment type="caution">
    <text evidence="10">The sequence shown here is derived from an EMBL/GenBank/DDBJ whole genome shotgun (WGS) entry which is preliminary data.</text>
</comment>